<dbReference type="AlphaFoldDB" id="A0A1C5K4A3"/>
<accession>A0A1C5K4A3</accession>
<evidence type="ECO:0000256" key="2">
    <source>
        <dbReference type="SAM" id="SignalP"/>
    </source>
</evidence>
<keyword evidence="4" id="KW-1185">Reference proteome</keyword>
<name>A0A1C5K4A3_9ACTN</name>
<protein>
    <submittedName>
        <fullName evidence="3">Uncharacterized protein</fullName>
    </submittedName>
</protein>
<evidence type="ECO:0000313" key="4">
    <source>
        <dbReference type="Proteomes" id="UP000198210"/>
    </source>
</evidence>
<proteinExistence type="predicted"/>
<feature type="region of interest" description="Disordered" evidence="1">
    <location>
        <begin position="85"/>
        <end position="125"/>
    </location>
</feature>
<sequence>MRVFERLSAVAVALAFVLAGLGAPACAETHQPGAVVTAAHRSIVHDASHLPAGDARRVDAPVTTPHRTVPATGDPRAVADRLARPGAPSELREGACGGPCGDHRAGVVTSDGPDDPLLGPPVRAGGPSTVVVAAPRYRAPAVPLPPRGTLPSRAPPVA</sequence>
<gene>
    <name evidence="3" type="ORF">GA0074704_5483</name>
</gene>
<dbReference type="EMBL" id="LT607751">
    <property type="protein sequence ID" value="SCG77602.1"/>
    <property type="molecule type" value="Genomic_DNA"/>
</dbReference>
<evidence type="ECO:0000313" key="3">
    <source>
        <dbReference type="EMBL" id="SCG77602.1"/>
    </source>
</evidence>
<organism evidence="3 4">
    <name type="scientific">Micromonospora siamensis</name>
    <dbReference type="NCBI Taxonomy" id="299152"/>
    <lineage>
        <taxon>Bacteria</taxon>
        <taxon>Bacillati</taxon>
        <taxon>Actinomycetota</taxon>
        <taxon>Actinomycetes</taxon>
        <taxon>Micromonosporales</taxon>
        <taxon>Micromonosporaceae</taxon>
        <taxon>Micromonospora</taxon>
    </lineage>
</organism>
<evidence type="ECO:0000256" key="1">
    <source>
        <dbReference type="SAM" id="MobiDB-lite"/>
    </source>
</evidence>
<dbReference type="RefSeq" id="WP_157743802.1">
    <property type="nucleotide sequence ID" value="NZ_JBHLYF010000033.1"/>
</dbReference>
<feature type="signal peptide" evidence="2">
    <location>
        <begin position="1"/>
        <end position="27"/>
    </location>
</feature>
<keyword evidence="2" id="KW-0732">Signal</keyword>
<dbReference type="Proteomes" id="UP000198210">
    <property type="component" value="Chromosome I"/>
</dbReference>
<reference evidence="3 4" key="1">
    <citation type="submission" date="2016-06" db="EMBL/GenBank/DDBJ databases">
        <authorList>
            <person name="Kjaerup R.B."/>
            <person name="Dalgaard T.S."/>
            <person name="Juul-Madsen H.R."/>
        </authorList>
    </citation>
    <scope>NUCLEOTIDE SEQUENCE [LARGE SCALE GENOMIC DNA]</scope>
    <source>
        <strain evidence="3 4">DSM 45097</strain>
    </source>
</reference>
<feature type="chain" id="PRO_5008720216" evidence="2">
    <location>
        <begin position="28"/>
        <end position="158"/>
    </location>
</feature>